<evidence type="ECO:0000313" key="4">
    <source>
        <dbReference type="Proteomes" id="UP001597438"/>
    </source>
</evidence>
<dbReference type="Gene3D" id="3.40.50.2000">
    <property type="entry name" value="Glycogen Phosphorylase B"/>
    <property type="match status" value="4"/>
</dbReference>
<reference evidence="4" key="1">
    <citation type="journal article" date="2019" name="Int. J. Syst. Evol. Microbiol.">
        <title>The Global Catalogue of Microorganisms (GCM) 10K type strain sequencing project: providing services to taxonomists for standard genome sequencing and annotation.</title>
        <authorList>
            <consortium name="The Broad Institute Genomics Platform"/>
            <consortium name="The Broad Institute Genome Sequencing Center for Infectious Disease"/>
            <person name="Wu L."/>
            <person name="Ma J."/>
        </authorList>
    </citation>
    <scope>NUCLEOTIDE SEQUENCE [LARGE SCALE GENOMIC DNA]</scope>
    <source>
        <strain evidence="4">KCTC 52925</strain>
    </source>
</reference>
<feature type="domain" description="Glycosyl transferase family 1" evidence="1">
    <location>
        <begin position="182"/>
        <end position="339"/>
    </location>
</feature>
<comment type="caution">
    <text evidence="3">The sequence shown here is derived from an EMBL/GenBank/DDBJ whole genome shotgun (WGS) entry which is preliminary data.</text>
</comment>
<dbReference type="SUPFAM" id="SSF53756">
    <property type="entry name" value="UDP-Glycosyltransferase/glycogen phosphorylase"/>
    <property type="match status" value="2"/>
</dbReference>
<evidence type="ECO:0000259" key="1">
    <source>
        <dbReference type="Pfam" id="PF00534"/>
    </source>
</evidence>
<feature type="domain" description="Glycosyltransferase subfamily 4-like N-terminal" evidence="2">
    <location>
        <begin position="386"/>
        <end position="541"/>
    </location>
</feature>
<keyword evidence="3" id="KW-0808">Transferase</keyword>
<feature type="domain" description="Glycosyl transferase family 1" evidence="1">
    <location>
        <begin position="554"/>
        <end position="697"/>
    </location>
</feature>
<evidence type="ECO:0000313" key="3">
    <source>
        <dbReference type="EMBL" id="MFD2832712.1"/>
    </source>
</evidence>
<organism evidence="3 4">
    <name type="scientific">Christiangramia antarctica</name>
    <dbReference type="NCBI Taxonomy" id="2058158"/>
    <lineage>
        <taxon>Bacteria</taxon>
        <taxon>Pseudomonadati</taxon>
        <taxon>Bacteroidota</taxon>
        <taxon>Flavobacteriia</taxon>
        <taxon>Flavobacteriales</taxon>
        <taxon>Flavobacteriaceae</taxon>
        <taxon>Christiangramia</taxon>
    </lineage>
</organism>
<dbReference type="Pfam" id="PF00534">
    <property type="entry name" value="Glycos_transf_1"/>
    <property type="match status" value="2"/>
</dbReference>
<dbReference type="InterPro" id="IPR001296">
    <property type="entry name" value="Glyco_trans_1"/>
</dbReference>
<dbReference type="GO" id="GO:0016757">
    <property type="term" value="F:glycosyltransferase activity"/>
    <property type="evidence" value="ECO:0007669"/>
    <property type="project" value="UniProtKB-KW"/>
</dbReference>
<dbReference type="PANTHER" id="PTHR12526">
    <property type="entry name" value="GLYCOSYLTRANSFERASE"/>
    <property type="match status" value="1"/>
</dbReference>
<dbReference type="InterPro" id="IPR028098">
    <property type="entry name" value="Glyco_trans_4-like_N"/>
</dbReference>
<dbReference type="Proteomes" id="UP001597438">
    <property type="component" value="Unassembled WGS sequence"/>
</dbReference>
<keyword evidence="4" id="KW-1185">Reference proteome</keyword>
<protein>
    <submittedName>
        <fullName evidence="3">Glycosyltransferase</fullName>
        <ecNumber evidence="3">2.4.-.-</ecNumber>
    </submittedName>
</protein>
<dbReference type="Pfam" id="PF13439">
    <property type="entry name" value="Glyco_transf_4"/>
    <property type="match status" value="2"/>
</dbReference>
<name>A0ABW5X2W2_9FLAO</name>
<feature type="domain" description="Glycosyltransferase subfamily 4-like N-terminal" evidence="2">
    <location>
        <begin position="14"/>
        <end position="168"/>
    </location>
</feature>
<dbReference type="CDD" id="cd03801">
    <property type="entry name" value="GT4_PimA-like"/>
    <property type="match status" value="1"/>
</dbReference>
<dbReference type="EMBL" id="JBHUOJ010000009">
    <property type="protein sequence ID" value="MFD2832712.1"/>
    <property type="molecule type" value="Genomic_DNA"/>
</dbReference>
<dbReference type="CDD" id="cd03811">
    <property type="entry name" value="GT4_GT28_WabH-like"/>
    <property type="match status" value="1"/>
</dbReference>
<accession>A0ABW5X2W2</accession>
<dbReference type="EC" id="2.4.-.-" evidence="3"/>
<sequence>MKIIQVIQKPQLRGAEIFACQLSNHLVNNGHDVIVVAIFEGEAELPFKGEIVQLNRPYSQRLYDWTGWRQFKDILKRFNTDIVQANASDTLKFTASSKYFFGWKNKLIFRNANKMGDFINTSLKKSLNSFYLKQLDYVISVSKECEKDFSRTFEFPPNKIETITIGVEDKNIKNISKDLKDIFLKGPVLTHIGGFVPEKNHVGVINIFKEIHDEIPNSQLLLIGKGNLQNHIRELVQKKKLNKNVHFLDYRTDVLEILNNSSLFLLPSFIEGLPAVLLESMYCGCPVIAYDVGGIGEVVKSGVTGQLITTGDEKLFIEKSLLVLNNLTIQKEIQRNSKQLVKNNFTNLKISKEFEDCYKKLINDKNAISGRKKLKILQIIQKKQYRGAEIFCCQLSNELLEKGHEVLIYSIYDGKSDLPFQNKINVLNSKKNFRYIDYNGWKHINKVIKDFKPDIVQANAADTLKYTVFSKKIYNWKQPILYRNASVSSFYIKTFYSKKFNSFLLKNVSSIVSVSNFSRNDLNILFPFTNSISKVIPIGVVADAYQNLISPYNSEFKNIAHVGSLTEEKQHLKLLKIFSEIIIRNPNLILHIIGDGPLKFQILKKINELDLKDKVILHGELEFPQPYIKFADALVLPSLIEGLPAVILEAMYCKTPVVAYDVGGISEILNKKTGYLVENLNNDSFVLALEKALRDSSEQVLENANRSIVENYLIKDIAKEFIFSYEELIMK</sequence>
<gene>
    <name evidence="3" type="ORF">ACFSYS_05380</name>
</gene>
<evidence type="ECO:0000259" key="2">
    <source>
        <dbReference type="Pfam" id="PF13439"/>
    </source>
</evidence>
<keyword evidence="3" id="KW-0328">Glycosyltransferase</keyword>
<dbReference type="RefSeq" id="WP_251742060.1">
    <property type="nucleotide sequence ID" value="NZ_JBHUOJ010000009.1"/>
</dbReference>
<proteinExistence type="predicted"/>